<proteinExistence type="inferred from homology"/>
<evidence type="ECO:0000256" key="5">
    <source>
        <dbReference type="ARBA" id="ARBA00022840"/>
    </source>
</evidence>
<dbReference type="EC" id="6.1.1.22" evidence="2"/>
<dbReference type="NCBIfam" id="TIGR00457">
    <property type="entry name" value="asnS"/>
    <property type="match status" value="1"/>
</dbReference>
<dbReference type="Gene3D" id="3.30.930.10">
    <property type="entry name" value="Bira Bifunctional Protein, Domain 2"/>
    <property type="match status" value="1"/>
</dbReference>
<dbReference type="CDD" id="cd04318">
    <property type="entry name" value="EcAsnRS_like_N"/>
    <property type="match status" value="1"/>
</dbReference>
<dbReference type="InterPro" id="IPR036282">
    <property type="entry name" value="Glutathione-S-Trfase_C_sf"/>
</dbReference>
<gene>
    <name evidence="9" type="ORF">BSTOLATCC_MIC45785</name>
</gene>
<dbReference type="InterPro" id="IPR004365">
    <property type="entry name" value="NA-bd_OB_tRNA"/>
</dbReference>
<organism evidence="9 10">
    <name type="scientific">Blepharisma stoltei</name>
    <dbReference type="NCBI Taxonomy" id="1481888"/>
    <lineage>
        <taxon>Eukaryota</taxon>
        <taxon>Sar</taxon>
        <taxon>Alveolata</taxon>
        <taxon>Ciliophora</taxon>
        <taxon>Postciliodesmatophora</taxon>
        <taxon>Heterotrichea</taxon>
        <taxon>Heterotrichida</taxon>
        <taxon>Blepharismidae</taxon>
        <taxon>Blepharisma</taxon>
    </lineage>
</organism>
<dbReference type="InterPro" id="IPR045864">
    <property type="entry name" value="aa-tRNA-synth_II/BPL/LPL"/>
</dbReference>
<dbReference type="SUPFAM" id="SSF55681">
    <property type="entry name" value="Class II aaRS and biotin synthetases"/>
    <property type="match status" value="1"/>
</dbReference>
<evidence type="ECO:0000256" key="7">
    <source>
        <dbReference type="ARBA" id="ARBA00023146"/>
    </source>
</evidence>
<dbReference type="InterPro" id="IPR004522">
    <property type="entry name" value="Asn-tRNA-ligase"/>
</dbReference>
<dbReference type="GO" id="GO:0005524">
    <property type="term" value="F:ATP binding"/>
    <property type="evidence" value="ECO:0007669"/>
    <property type="project" value="UniProtKB-KW"/>
</dbReference>
<evidence type="ECO:0000256" key="4">
    <source>
        <dbReference type="ARBA" id="ARBA00022741"/>
    </source>
</evidence>
<dbReference type="EMBL" id="CAJZBQ010000045">
    <property type="protein sequence ID" value="CAG9328331.1"/>
    <property type="molecule type" value="Genomic_DNA"/>
</dbReference>
<dbReference type="FunFam" id="3.30.930.10:FF:000016">
    <property type="entry name" value="Asparagine--tRNA ligase"/>
    <property type="match status" value="1"/>
</dbReference>
<evidence type="ECO:0000259" key="8">
    <source>
        <dbReference type="PROSITE" id="PS50862"/>
    </source>
</evidence>
<name>A0AAU9JRH1_9CILI</name>
<keyword evidence="7" id="KW-0030">Aminoacyl-tRNA synthetase</keyword>
<comment type="similarity">
    <text evidence="1">Belongs to the class-II aminoacyl-tRNA synthetase family.</text>
</comment>
<evidence type="ECO:0000313" key="9">
    <source>
        <dbReference type="EMBL" id="CAG9328331.1"/>
    </source>
</evidence>
<evidence type="ECO:0000313" key="10">
    <source>
        <dbReference type="Proteomes" id="UP001162131"/>
    </source>
</evidence>
<reference evidence="9" key="1">
    <citation type="submission" date="2021-09" db="EMBL/GenBank/DDBJ databases">
        <authorList>
            <consortium name="AG Swart"/>
            <person name="Singh M."/>
            <person name="Singh A."/>
            <person name="Seah K."/>
            <person name="Emmerich C."/>
        </authorList>
    </citation>
    <scope>NUCLEOTIDE SEQUENCE</scope>
    <source>
        <strain evidence="9">ATCC30299</strain>
    </source>
</reference>
<accession>A0AAU9JRH1</accession>
<dbReference type="InterPro" id="IPR006195">
    <property type="entry name" value="aa-tRNA-synth_II"/>
</dbReference>
<dbReference type="GO" id="GO:0004816">
    <property type="term" value="F:asparagine-tRNA ligase activity"/>
    <property type="evidence" value="ECO:0007669"/>
    <property type="project" value="UniProtKB-EC"/>
</dbReference>
<dbReference type="SUPFAM" id="SSF50249">
    <property type="entry name" value="Nucleic acid-binding proteins"/>
    <property type="match status" value="1"/>
</dbReference>
<dbReference type="PRINTS" id="PR01042">
    <property type="entry name" value="TRNASYNTHASP"/>
</dbReference>
<evidence type="ECO:0000256" key="6">
    <source>
        <dbReference type="ARBA" id="ARBA00022917"/>
    </source>
</evidence>
<dbReference type="GO" id="GO:0006421">
    <property type="term" value="P:asparaginyl-tRNA aminoacylation"/>
    <property type="evidence" value="ECO:0007669"/>
    <property type="project" value="InterPro"/>
</dbReference>
<keyword evidence="6" id="KW-0648">Protein biosynthesis</keyword>
<dbReference type="Pfam" id="PF01336">
    <property type="entry name" value="tRNA_anti-codon"/>
    <property type="match status" value="1"/>
</dbReference>
<dbReference type="GO" id="GO:0003676">
    <property type="term" value="F:nucleic acid binding"/>
    <property type="evidence" value="ECO:0007669"/>
    <property type="project" value="InterPro"/>
</dbReference>
<dbReference type="Pfam" id="PF00152">
    <property type="entry name" value="tRNA-synt_2"/>
    <property type="match status" value="1"/>
</dbReference>
<comment type="caution">
    <text evidence="9">The sequence shown here is derived from an EMBL/GenBank/DDBJ whole genome shotgun (WGS) entry which is preliminary data.</text>
</comment>
<dbReference type="Gene3D" id="2.40.50.140">
    <property type="entry name" value="Nucleic acid-binding proteins"/>
    <property type="match status" value="1"/>
</dbReference>
<feature type="domain" description="Aminoacyl-transfer RNA synthetases class-II family profile" evidence="8">
    <location>
        <begin position="303"/>
        <end position="622"/>
    </location>
</feature>
<dbReference type="GO" id="GO:0005739">
    <property type="term" value="C:mitochondrion"/>
    <property type="evidence" value="ECO:0007669"/>
    <property type="project" value="TreeGrafter"/>
</dbReference>
<evidence type="ECO:0000256" key="3">
    <source>
        <dbReference type="ARBA" id="ARBA00022598"/>
    </source>
</evidence>
<dbReference type="InterPro" id="IPR002312">
    <property type="entry name" value="Asp/Asn-tRNA-synth_IIb"/>
</dbReference>
<dbReference type="SUPFAM" id="SSF47616">
    <property type="entry name" value="GST C-terminal domain-like"/>
    <property type="match status" value="1"/>
</dbReference>
<dbReference type="NCBIfam" id="NF003037">
    <property type="entry name" value="PRK03932.1"/>
    <property type="match status" value="1"/>
</dbReference>
<dbReference type="AlphaFoldDB" id="A0AAU9JRH1"/>
<dbReference type="HAMAP" id="MF_00534">
    <property type="entry name" value="Asn_tRNA_synth"/>
    <property type="match status" value="1"/>
</dbReference>
<sequence>MDVTKISERLRTIVNYVAGQDIKLTVDPGLVGANAKYLGRVSSLLPESPLDQAFANQWIHSISSTTPFLSTKEGIAAFSETCEKLLAKTKSYAVGTSLTIVDLLVTAIGIEADLFKYPPTQQKKLAKYLNTLRADSTLKLIIPAAEAQTGQGRKQFIIPNGTGGRTRVDYILSNSDLVGQIVTVKGWARTVRIQGNGSFAFVEVNDGSTVKGIQVIVNNAFPDFSNLKGTGISVSCKGLLVESPGGEQSVEMQVQDPSQHEFKIIGDCDQTAFPISKKNHTPEFLRENAHLRTRTNLIGAIARIRNALAFATHMFFNSRGFLYVHTPLITASDCEGAGELFQVSTILKSKVADIKQKDGMVDYSQDFFGKPAFLTCSGQLNVEAYCSALSDVYTFGPTFRAENSHTTRHLSEFWMIEPEMAWAQLEDNMECAESYLKFCLQYAIDNCYADLEFFDKFVEKGLIDRLRNVLEKPFARISYTEAVDIIHKCGKQFKIMPQWGDDLNSEHERYIAEEVIKGPVIVFNYPKVLKAFYMKVNDDDATVQAMDILVPKIGEVIGGSVREDRLERLDQMIQFKNLDKESYWWYRDFRKYGSVPHAGFGLGFERLVMMVTGVENIRDVIPFPRWPGHAEF</sequence>
<protein>
    <recommendedName>
        <fullName evidence="2">asparagine--tRNA ligase</fullName>
        <ecNumber evidence="2">6.1.1.22</ecNumber>
    </recommendedName>
</protein>
<evidence type="ECO:0000256" key="1">
    <source>
        <dbReference type="ARBA" id="ARBA00008226"/>
    </source>
</evidence>
<dbReference type="PANTHER" id="PTHR22594:SF34">
    <property type="entry name" value="ASPARAGINE--TRNA LIGASE, MITOCHONDRIAL-RELATED"/>
    <property type="match status" value="1"/>
</dbReference>
<dbReference type="Proteomes" id="UP001162131">
    <property type="component" value="Unassembled WGS sequence"/>
</dbReference>
<keyword evidence="5" id="KW-0067">ATP-binding</keyword>
<keyword evidence="4" id="KW-0547">Nucleotide-binding</keyword>
<keyword evidence="10" id="KW-1185">Reference proteome</keyword>
<dbReference type="InterPro" id="IPR012340">
    <property type="entry name" value="NA-bd_OB-fold"/>
</dbReference>
<dbReference type="InterPro" id="IPR004364">
    <property type="entry name" value="Aa-tRNA-synt_II"/>
</dbReference>
<evidence type="ECO:0000256" key="2">
    <source>
        <dbReference type="ARBA" id="ARBA00012816"/>
    </source>
</evidence>
<dbReference type="CDD" id="cd00776">
    <property type="entry name" value="AsxRS_core"/>
    <property type="match status" value="1"/>
</dbReference>
<dbReference type="PROSITE" id="PS50862">
    <property type="entry name" value="AA_TRNA_LIGASE_II"/>
    <property type="match status" value="1"/>
</dbReference>
<keyword evidence="3" id="KW-0436">Ligase</keyword>
<dbReference type="PANTHER" id="PTHR22594">
    <property type="entry name" value="ASPARTYL/LYSYL-TRNA SYNTHETASE"/>
    <property type="match status" value="1"/>
</dbReference>